<dbReference type="NCBIfam" id="TIGR02985">
    <property type="entry name" value="Sig70_bacteroi1"/>
    <property type="match status" value="1"/>
</dbReference>
<evidence type="ECO:0000259" key="6">
    <source>
        <dbReference type="Pfam" id="PF08281"/>
    </source>
</evidence>
<dbReference type="Pfam" id="PF04542">
    <property type="entry name" value="Sigma70_r2"/>
    <property type="match status" value="1"/>
</dbReference>
<gene>
    <name evidence="7" type="ORF">ABS766_14600</name>
</gene>
<evidence type="ECO:0000313" key="8">
    <source>
        <dbReference type="Proteomes" id="UP001629156"/>
    </source>
</evidence>
<feature type="domain" description="RNA polymerase sigma-70 region 2" evidence="5">
    <location>
        <begin position="26"/>
        <end position="89"/>
    </location>
</feature>
<organism evidence="7 8">
    <name type="scientific">Flavobacterium rhizosphaerae</name>
    <dbReference type="NCBI Taxonomy" id="3163298"/>
    <lineage>
        <taxon>Bacteria</taxon>
        <taxon>Pseudomonadati</taxon>
        <taxon>Bacteroidota</taxon>
        <taxon>Flavobacteriia</taxon>
        <taxon>Flavobacteriales</taxon>
        <taxon>Flavobacteriaceae</taxon>
        <taxon>Flavobacterium</taxon>
    </lineage>
</organism>
<dbReference type="InterPro" id="IPR036388">
    <property type="entry name" value="WH-like_DNA-bd_sf"/>
</dbReference>
<evidence type="ECO:0000259" key="5">
    <source>
        <dbReference type="Pfam" id="PF04542"/>
    </source>
</evidence>
<evidence type="ECO:0000256" key="3">
    <source>
        <dbReference type="ARBA" id="ARBA00023082"/>
    </source>
</evidence>
<dbReference type="InterPro" id="IPR013325">
    <property type="entry name" value="RNA_pol_sigma_r2"/>
</dbReference>
<dbReference type="InterPro" id="IPR014284">
    <property type="entry name" value="RNA_pol_sigma-70_dom"/>
</dbReference>
<dbReference type="PANTHER" id="PTHR43133:SF46">
    <property type="entry name" value="RNA POLYMERASE SIGMA-70 FACTOR ECF SUBFAMILY"/>
    <property type="match status" value="1"/>
</dbReference>
<evidence type="ECO:0000313" key="7">
    <source>
        <dbReference type="EMBL" id="MFL9845650.1"/>
    </source>
</evidence>
<comment type="similarity">
    <text evidence="1">Belongs to the sigma-70 factor family. ECF subfamily.</text>
</comment>
<accession>A0ABW8Z075</accession>
<dbReference type="InterPro" id="IPR039425">
    <property type="entry name" value="RNA_pol_sigma-70-like"/>
</dbReference>
<feature type="domain" description="RNA polymerase sigma factor 70 region 4 type 2" evidence="6">
    <location>
        <begin position="120"/>
        <end position="171"/>
    </location>
</feature>
<keyword evidence="2" id="KW-0805">Transcription regulation</keyword>
<protein>
    <submittedName>
        <fullName evidence="7">RNA polymerase sigma-70 factor</fullName>
    </submittedName>
</protein>
<dbReference type="Gene3D" id="1.10.10.10">
    <property type="entry name" value="Winged helix-like DNA-binding domain superfamily/Winged helix DNA-binding domain"/>
    <property type="match status" value="1"/>
</dbReference>
<reference evidence="7 8" key="1">
    <citation type="submission" date="2024-06" db="EMBL/GenBank/DDBJ databases">
        <authorList>
            <person name="Kaempfer P."/>
            <person name="Viver T."/>
        </authorList>
    </citation>
    <scope>NUCLEOTIDE SEQUENCE [LARGE SCALE GENOMIC DNA]</scope>
    <source>
        <strain evidence="7 8">ST-119</strain>
    </source>
</reference>
<dbReference type="InterPro" id="IPR013249">
    <property type="entry name" value="RNA_pol_sigma70_r4_t2"/>
</dbReference>
<dbReference type="Gene3D" id="1.10.1740.10">
    <property type="match status" value="1"/>
</dbReference>
<proteinExistence type="inferred from homology"/>
<dbReference type="PANTHER" id="PTHR43133">
    <property type="entry name" value="RNA POLYMERASE ECF-TYPE SIGMA FACTO"/>
    <property type="match status" value="1"/>
</dbReference>
<dbReference type="EMBL" id="JBELPZ010000020">
    <property type="protein sequence ID" value="MFL9845650.1"/>
    <property type="molecule type" value="Genomic_DNA"/>
</dbReference>
<comment type="caution">
    <text evidence="7">The sequence shown here is derived from an EMBL/GenBank/DDBJ whole genome shotgun (WGS) entry which is preliminary data.</text>
</comment>
<dbReference type="SUPFAM" id="SSF88659">
    <property type="entry name" value="Sigma3 and sigma4 domains of RNA polymerase sigma factors"/>
    <property type="match status" value="1"/>
</dbReference>
<dbReference type="NCBIfam" id="TIGR02937">
    <property type="entry name" value="sigma70-ECF"/>
    <property type="match status" value="1"/>
</dbReference>
<dbReference type="CDD" id="cd06171">
    <property type="entry name" value="Sigma70_r4"/>
    <property type="match status" value="1"/>
</dbReference>
<dbReference type="SUPFAM" id="SSF88946">
    <property type="entry name" value="Sigma2 domain of RNA polymerase sigma factors"/>
    <property type="match status" value="1"/>
</dbReference>
<evidence type="ECO:0000256" key="4">
    <source>
        <dbReference type="ARBA" id="ARBA00023163"/>
    </source>
</evidence>
<keyword evidence="8" id="KW-1185">Reference proteome</keyword>
<keyword evidence="3" id="KW-0731">Sigma factor</keyword>
<evidence type="ECO:0000256" key="2">
    <source>
        <dbReference type="ARBA" id="ARBA00023015"/>
    </source>
</evidence>
<name>A0ABW8Z075_9FLAO</name>
<dbReference type="InterPro" id="IPR014327">
    <property type="entry name" value="RNA_pol_sigma70_bacteroid"/>
</dbReference>
<dbReference type="Proteomes" id="UP001629156">
    <property type="component" value="Unassembled WGS sequence"/>
</dbReference>
<keyword evidence="4" id="KW-0804">Transcription</keyword>
<dbReference type="RefSeq" id="WP_408085932.1">
    <property type="nucleotide sequence ID" value="NZ_JBELPZ010000020.1"/>
</dbReference>
<evidence type="ECO:0000256" key="1">
    <source>
        <dbReference type="ARBA" id="ARBA00010641"/>
    </source>
</evidence>
<dbReference type="InterPro" id="IPR007627">
    <property type="entry name" value="RNA_pol_sigma70_r2"/>
</dbReference>
<sequence>MEIQVSCDNELNKLIKQGNTHAFEIIYDRYWKRLFSYAYKILDNAEVCEDIVQEIFISLWKNAATATILNLEAYLLQSVKYRIATHIRDFKFQKEHIDVLHTIQVPDTIDDVEYRETERSIIEQIDKLPPRCREIFMMSRFEHYSNTEIAQKLNLSIHTVEKQISNALKHLRSGLNMYNLTIFVIAMFL</sequence>
<dbReference type="InterPro" id="IPR013324">
    <property type="entry name" value="RNA_pol_sigma_r3/r4-like"/>
</dbReference>
<dbReference type="Pfam" id="PF08281">
    <property type="entry name" value="Sigma70_r4_2"/>
    <property type="match status" value="1"/>
</dbReference>